<dbReference type="InterPro" id="IPR019400">
    <property type="entry name" value="Peptidase_C65_otubain"/>
</dbReference>
<feature type="compositionally biased region" description="Low complexity" evidence="7">
    <location>
        <begin position="567"/>
        <end position="576"/>
    </location>
</feature>
<dbReference type="InterPro" id="IPR038765">
    <property type="entry name" value="Papain-like_cys_pep_sf"/>
</dbReference>
<evidence type="ECO:0000256" key="4">
    <source>
        <dbReference type="ARBA" id="ARBA00022786"/>
    </source>
</evidence>
<feature type="domain" description="OTU" evidence="8">
    <location>
        <begin position="242"/>
        <end position="460"/>
    </location>
</feature>
<name>A0ABY0H485_9PEZI</name>
<dbReference type="Gene3D" id="3.30.200.60">
    <property type="entry name" value="Peptidase C65 Otubain, subdomain 1"/>
    <property type="match status" value="1"/>
</dbReference>
<keyword evidence="5" id="KW-0378">Hydrolase</keyword>
<feature type="region of interest" description="Disordered" evidence="7">
    <location>
        <begin position="113"/>
        <end position="198"/>
    </location>
</feature>
<feature type="region of interest" description="Disordered" evidence="7">
    <location>
        <begin position="524"/>
        <end position="576"/>
    </location>
</feature>
<dbReference type="EMBL" id="QJNS01000181">
    <property type="protein sequence ID" value="RYO83742.1"/>
    <property type="molecule type" value="Genomic_DNA"/>
</dbReference>
<comment type="caution">
    <text evidence="9">The sequence shown here is derived from an EMBL/GenBank/DDBJ whole genome shotgun (WGS) entry which is preliminary data.</text>
</comment>
<keyword evidence="3" id="KW-0645">Protease</keyword>
<dbReference type="InterPro" id="IPR042467">
    <property type="entry name" value="Peptidase_C65_otubain_sub2"/>
</dbReference>
<evidence type="ECO:0000256" key="5">
    <source>
        <dbReference type="ARBA" id="ARBA00022801"/>
    </source>
</evidence>
<dbReference type="InterPro" id="IPR003323">
    <property type="entry name" value="OTU_dom"/>
</dbReference>
<sequence length="655" mass="72161">MFEPQPTPFAQFTRPSYGVTIANAGPPEYEFPPTPLGQGQLFVDIPNGGCGGGLVVGAAASAAGSANSSTAATAATAAVFASPAFHSSQVAAVNNNNNNTSTAAHLLPHQERQLPADGHNSRPHHHQHNNPPHILKPHYQDAHGPYHRPHHTTQAQHHHHQHRRQHPQQQQQQQQQQQKRLKMEHSPPSDISQQQAAARDYKPVLEGPLVGEKTTSHAITKEYAKADRTYVAKTLALPQSYSHFRPIQGDGNCGWRAIGFAYFETLVRCGNIAHVQAELARLQNLNTYIENVGRISPFIFEDMISETFDLFEEVIVAMSSGQDGMGPLMAKFNHISSSQCIIYHLRFLAASWLRGNSAEFLPYLPVDIENYTENNIENYINGTVLPVDQEIDAICVKVLVDVLLKPTNLVLEIAYLDRSEGAEVTVHRMPEETNGQNPAALGPIIYLLYRPGHYDILYRDPVLQHPPAPTVPASLQVNRVTSFTHQQETQSAISSLQDFTTTDFSALAMIPAFEPAGLSPLVPPQPASPMSAAYAPSPQSPWIPQPFPEPMQAPAPVPVQPSPPQQQPTTPMTTHPLRFSKWNFPDLPEMENAASYEPAFTTNTFKNSHFNVAHYSNNNFQPEMYRPEAEEAAAGRSGARKRSTDSAGTRKDSRG</sequence>
<feature type="compositionally biased region" description="Basic and acidic residues" evidence="7">
    <location>
        <begin position="642"/>
        <end position="655"/>
    </location>
</feature>
<feature type="compositionally biased region" description="Low complexity" evidence="7">
    <location>
        <begin position="167"/>
        <end position="178"/>
    </location>
</feature>
<dbReference type="PANTHER" id="PTHR12931">
    <property type="entry name" value="UBIQUITIN THIOLESTERASE PROTEIN OTUB"/>
    <property type="match status" value="1"/>
</dbReference>
<keyword evidence="10" id="KW-1185">Reference proteome</keyword>
<evidence type="ECO:0000256" key="3">
    <source>
        <dbReference type="ARBA" id="ARBA00022670"/>
    </source>
</evidence>
<evidence type="ECO:0000256" key="1">
    <source>
        <dbReference type="ARBA" id="ARBA00000707"/>
    </source>
</evidence>
<feature type="compositionally biased region" description="Basic residues" evidence="7">
    <location>
        <begin position="145"/>
        <end position="166"/>
    </location>
</feature>
<proteinExistence type="predicted"/>
<evidence type="ECO:0000259" key="8">
    <source>
        <dbReference type="PROSITE" id="PS50802"/>
    </source>
</evidence>
<keyword evidence="4" id="KW-0833">Ubl conjugation pathway</keyword>
<dbReference type="SUPFAM" id="SSF54001">
    <property type="entry name" value="Cysteine proteinases"/>
    <property type="match status" value="1"/>
</dbReference>
<feature type="region of interest" description="Disordered" evidence="7">
    <location>
        <begin position="621"/>
        <end position="655"/>
    </location>
</feature>
<reference evidence="9 10" key="1">
    <citation type="submission" date="2018-06" db="EMBL/GenBank/DDBJ databases">
        <title>Complete Genomes of Monosporascus.</title>
        <authorList>
            <person name="Robinson A.J."/>
            <person name="Natvig D.O."/>
        </authorList>
    </citation>
    <scope>NUCLEOTIDE SEQUENCE [LARGE SCALE GENOMIC DNA]</scope>
    <source>
        <strain evidence="9 10">CBS 609.92</strain>
    </source>
</reference>
<evidence type="ECO:0000256" key="6">
    <source>
        <dbReference type="ARBA" id="ARBA00022807"/>
    </source>
</evidence>
<feature type="compositionally biased region" description="Pro residues" evidence="7">
    <location>
        <begin position="538"/>
        <end position="566"/>
    </location>
</feature>
<evidence type="ECO:0000256" key="2">
    <source>
        <dbReference type="ARBA" id="ARBA00012759"/>
    </source>
</evidence>
<dbReference type="EC" id="3.4.19.12" evidence="2"/>
<dbReference type="CDD" id="cd22749">
    <property type="entry name" value="Otubain_C65"/>
    <property type="match status" value="1"/>
</dbReference>
<protein>
    <recommendedName>
        <fullName evidence="2">ubiquitinyl hydrolase 1</fullName>
        <ecNumber evidence="2">3.4.19.12</ecNumber>
    </recommendedName>
</protein>
<dbReference type="PROSITE" id="PS50802">
    <property type="entry name" value="OTU"/>
    <property type="match status" value="1"/>
</dbReference>
<comment type="catalytic activity">
    <reaction evidence="1">
        <text>Thiol-dependent hydrolysis of ester, thioester, amide, peptide and isopeptide bonds formed by the C-terminal Gly of ubiquitin (a 76-residue protein attached to proteins as an intracellular targeting signal).</text>
        <dbReference type="EC" id="3.4.19.12"/>
    </reaction>
</comment>
<accession>A0ABY0H485</accession>
<dbReference type="PANTHER" id="PTHR12931:SF15">
    <property type="entry name" value="UBIQUITIN THIOESTERASE OTUBAIN-LIKE"/>
    <property type="match status" value="1"/>
</dbReference>
<evidence type="ECO:0000313" key="10">
    <source>
        <dbReference type="Proteomes" id="UP000294003"/>
    </source>
</evidence>
<organism evidence="9 10">
    <name type="scientific">Monosporascus cannonballus</name>
    <dbReference type="NCBI Taxonomy" id="155416"/>
    <lineage>
        <taxon>Eukaryota</taxon>
        <taxon>Fungi</taxon>
        <taxon>Dikarya</taxon>
        <taxon>Ascomycota</taxon>
        <taxon>Pezizomycotina</taxon>
        <taxon>Sordariomycetes</taxon>
        <taxon>Xylariomycetidae</taxon>
        <taxon>Xylariales</taxon>
        <taxon>Xylariales incertae sedis</taxon>
        <taxon>Monosporascus</taxon>
    </lineage>
</organism>
<dbReference type="Pfam" id="PF10275">
    <property type="entry name" value="Peptidase_C65"/>
    <property type="match status" value="1"/>
</dbReference>
<evidence type="ECO:0000256" key="7">
    <source>
        <dbReference type="SAM" id="MobiDB-lite"/>
    </source>
</evidence>
<dbReference type="InterPro" id="IPR042468">
    <property type="entry name" value="Peptidase_C65_otubain_sub1"/>
</dbReference>
<gene>
    <name evidence="9" type="ORF">DL762_005984</name>
</gene>
<feature type="compositionally biased region" description="Low complexity" evidence="7">
    <location>
        <begin position="528"/>
        <end position="537"/>
    </location>
</feature>
<evidence type="ECO:0000313" key="9">
    <source>
        <dbReference type="EMBL" id="RYO83742.1"/>
    </source>
</evidence>
<dbReference type="Proteomes" id="UP000294003">
    <property type="component" value="Unassembled WGS sequence"/>
</dbReference>
<dbReference type="Gene3D" id="1.20.1300.20">
    <property type="entry name" value="Peptidase C65 Otubain, subdomain 2"/>
    <property type="match status" value="1"/>
</dbReference>
<keyword evidence="6" id="KW-0788">Thiol protease</keyword>